<dbReference type="SUPFAM" id="SSF52540">
    <property type="entry name" value="P-loop containing nucleoside triphosphate hydrolases"/>
    <property type="match status" value="1"/>
</dbReference>
<dbReference type="PANTHER" id="PTHR36451">
    <property type="entry name" value="PAPS-DEPENDENT SULFOTRANSFERASE STF3"/>
    <property type="match status" value="1"/>
</dbReference>
<name>A0ABQ0DQT9_9EUKA</name>
<evidence type="ECO:0000313" key="2">
    <source>
        <dbReference type="Proteomes" id="UP001628156"/>
    </source>
</evidence>
<gene>
    <name evidence="1" type="ORF">ENUP19_0246G0031</name>
</gene>
<protein>
    <recommendedName>
        <fullName evidence="3">Sulfotransferase</fullName>
    </recommendedName>
</protein>
<proteinExistence type="predicted"/>
<dbReference type="Proteomes" id="UP001628156">
    <property type="component" value="Unassembled WGS sequence"/>
</dbReference>
<evidence type="ECO:0000313" key="1">
    <source>
        <dbReference type="EMBL" id="GAB1225205.1"/>
    </source>
</evidence>
<dbReference type="PANTHER" id="PTHR36451:SF1">
    <property type="entry name" value="OMEGA-HYDROXY-BETA-DIHYDROMENAQUINONE-9 SULFOTRANSFERASE STF3"/>
    <property type="match status" value="1"/>
</dbReference>
<sequence length="452" mass="53850">MSVENYPLKDFHYPRKYELNKENPYLQPEMPQEAFDKLYDNLKKMAVAHLSKYDPEHAPIYQQAYLDADNLFDPQYKIILRDFFAGLFNPEAPIFKQTVRNIVGKLCSAMRFYEERKMYKDELDKIEIKNPMFIVSLPRSGSTYLHNLLSTDPRASGIRFWEHLFPGSKTMNREARRQMITDILNQVQEESKEINKVHNLDSVDRFEEEAFFMEMIGQCFIMTGALPRLEQYRVHLYELDFHYVYEALMDELKMHLVEFPLKGDDGYLCLKGVNHFATMAPMLDVCGRKEYNARFIWIHREPIEQIKSMVILMNVAKGRFEHDLGKDDMVWLNENVIKVNEIILRNSIAARDEYIRQDPTRAKQFFDVGFIEAVTKPKETVKKIYDYFGIEITPEAEKQLELTIKEGDPQRKHGRKPHDESLYHFDEDKIREQYKFYYERFGQYMPNFYGKK</sequence>
<dbReference type="InterPro" id="IPR052736">
    <property type="entry name" value="Stf3_sulfotransferase"/>
</dbReference>
<comment type="caution">
    <text evidence="1">The sequence shown here is derived from an EMBL/GenBank/DDBJ whole genome shotgun (WGS) entry which is preliminary data.</text>
</comment>
<evidence type="ECO:0008006" key="3">
    <source>
        <dbReference type="Google" id="ProtNLM"/>
    </source>
</evidence>
<keyword evidence="2" id="KW-1185">Reference proteome</keyword>
<reference evidence="1 2" key="1">
    <citation type="journal article" date="2019" name="PLoS Negl. Trop. Dis.">
        <title>Whole genome sequencing of Entamoeba nuttalli reveals mammalian host-related molecular signatures and a novel octapeptide-repeat surface protein.</title>
        <authorList>
            <person name="Tanaka M."/>
            <person name="Makiuchi T."/>
            <person name="Komiyama T."/>
            <person name="Shiina T."/>
            <person name="Osaki K."/>
            <person name="Tachibana H."/>
        </authorList>
    </citation>
    <scope>NUCLEOTIDE SEQUENCE [LARGE SCALE GENOMIC DNA]</scope>
    <source>
        <strain evidence="1 2">P19-061405</strain>
    </source>
</reference>
<dbReference type="InterPro" id="IPR027417">
    <property type="entry name" value="P-loop_NTPase"/>
</dbReference>
<accession>A0ABQ0DQT9</accession>
<organism evidence="1 2">
    <name type="scientific">Entamoeba nuttalli</name>
    <dbReference type="NCBI Taxonomy" id="412467"/>
    <lineage>
        <taxon>Eukaryota</taxon>
        <taxon>Amoebozoa</taxon>
        <taxon>Evosea</taxon>
        <taxon>Archamoebae</taxon>
        <taxon>Mastigamoebida</taxon>
        <taxon>Entamoebidae</taxon>
        <taxon>Entamoeba</taxon>
    </lineage>
</organism>
<dbReference type="Pfam" id="PF13469">
    <property type="entry name" value="Sulfotransfer_3"/>
    <property type="match status" value="1"/>
</dbReference>
<dbReference type="Gene3D" id="3.40.50.300">
    <property type="entry name" value="P-loop containing nucleotide triphosphate hydrolases"/>
    <property type="match status" value="1"/>
</dbReference>
<dbReference type="EMBL" id="BAAFRS010000246">
    <property type="protein sequence ID" value="GAB1225205.1"/>
    <property type="molecule type" value="Genomic_DNA"/>
</dbReference>